<sequence>MSALKKKKKKDFPAWHPDFRIGEDLPDIKAVRTDFLINIGSIVLALALLFWIAYREATINSLQGDLEALTSEQKRLEPENRQLVLLNSRFLRQKQLYDDLEKFFDIPVDVPRLLADIADFRPEGVSFEEIAFQEMEQATKENVERSYRIYLRGETKNLQDAAALKESLEGLPYLQDMAADFTEGSNPRNPVLNTFGFTLDVRFEPQKNKEAKK</sequence>
<keyword evidence="1" id="KW-0472">Membrane</keyword>
<keyword evidence="1" id="KW-1133">Transmembrane helix</keyword>
<evidence type="ECO:0000313" key="3">
    <source>
        <dbReference type="Proteomes" id="UP000525652"/>
    </source>
</evidence>
<protein>
    <recommendedName>
        <fullName evidence="4">PilN domain-containing protein</fullName>
    </recommendedName>
</protein>
<feature type="transmembrane region" description="Helical" evidence="1">
    <location>
        <begin position="35"/>
        <end position="54"/>
    </location>
</feature>
<evidence type="ECO:0008006" key="4">
    <source>
        <dbReference type="Google" id="ProtNLM"/>
    </source>
</evidence>
<proteinExistence type="predicted"/>
<accession>A0A7X1E3T4</accession>
<dbReference type="RefSeq" id="WP_185692116.1">
    <property type="nucleotide sequence ID" value="NZ_JACHVA010000053.1"/>
</dbReference>
<name>A0A7X1E3T4_9BACT</name>
<comment type="caution">
    <text evidence="2">The sequence shown here is derived from an EMBL/GenBank/DDBJ whole genome shotgun (WGS) entry which is preliminary data.</text>
</comment>
<keyword evidence="3" id="KW-1185">Reference proteome</keyword>
<gene>
    <name evidence="2" type="ORF">H5P30_06380</name>
</gene>
<dbReference type="Proteomes" id="UP000525652">
    <property type="component" value="Unassembled WGS sequence"/>
</dbReference>
<evidence type="ECO:0000313" key="2">
    <source>
        <dbReference type="EMBL" id="MBC2601401.1"/>
    </source>
</evidence>
<keyword evidence="1" id="KW-0812">Transmembrane</keyword>
<evidence type="ECO:0000256" key="1">
    <source>
        <dbReference type="SAM" id="Phobius"/>
    </source>
</evidence>
<reference evidence="2 3" key="1">
    <citation type="submission" date="2020-07" db="EMBL/GenBank/DDBJ databases">
        <authorList>
            <person name="Feng X."/>
        </authorList>
    </citation>
    <scope>NUCLEOTIDE SEQUENCE [LARGE SCALE GENOMIC DNA]</scope>
    <source>
        <strain evidence="2 3">JCM14086</strain>
    </source>
</reference>
<dbReference type="AlphaFoldDB" id="A0A7X1E3T4"/>
<dbReference type="EMBL" id="JACHVA010000053">
    <property type="protein sequence ID" value="MBC2601401.1"/>
    <property type="molecule type" value="Genomic_DNA"/>
</dbReference>
<organism evidence="2 3">
    <name type="scientific">Puniceicoccus vermicola</name>
    <dbReference type="NCBI Taxonomy" id="388746"/>
    <lineage>
        <taxon>Bacteria</taxon>
        <taxon>Pseudomonadati</taxon>
        <taxon>Verrucomicrobiota</taxon>
        <taxon>Opitutia</taxon>
        <taxon>Puniceicoccales</taxon>
        <taxon>Puniceicoccaceae</taxon>
        <taxon>Puniceicoccus</taxon>
    </lineage>
</organism>